<dbReference type="InterPro" id="IPR002744">
    <property type="entry name" value="MIP18-like"/>
</dbReference>
<reference evidence="8" key="1">
    <citation type="submission" date="2020-10" db="EMBL/GenBank/DDBJ databases">
        <authorList>
            <person name="Gilroy R."/>
        </authorList>
    </citation>
    <scope>NUCLEOTIDE SEQUENCE</scope>
    <source>
        <strain evidence="8">10669</strain>
    </source>
</reference>
<feature type="binding site" evidence="6">
    <location>
        <begin position="108"/>
        <end position="115"/>
    </location>
    <ligand>
        <name>ATP</name>
        <dbReference type="ChEBI" id="CHEBI:30616"/>
    </ligand>
</feature>
<dbReference type="SUPFAM" id="SSF52540">
    <property type="entry name" value="P-loop containing nucleoside triphosphate hydrolases"/>
    <property type="match status" value="1"/>
</dbReference>
<dbReference type="HAMAP" id="MF_02040">
    <property type="entry name" value="Mrp_NBP35"/>
    <property type="match status" value="1"/>
</dbReference>
<accession>A0A9D1T1E5</accession>
<comment type="function">
    <text evidence="6">Binds and transfers iron-sulfur (Fe-S) clusters to target apoproteins. Can hydrolyze ATP.</text>
</comment>
<dbReference type="GO" id="GO:0140663">
    <property type="term" value="F:ATP-dependent FeS chaperone activity"/>
    <property type="evidence" value="ECO:0007669"/>
    <property type="project" value="InterPro"/>
</dbReference>
<dbReference type="CDD" id="cd02037">
    <property type="entry name" value="Mrp_NBP35"/>
    <property type="match status" value="1"/>
</dbReference>
<evidence type="ECO:0000256" key="1">
    <source>
        <dbReference type="ARBA" id="ARBA00022723"/>
    </source>
</evidence>
<dbReference type="Pfam" id="PF01883">
    <property type="entry name" value="FeS_assembly_P"/>
    <property type="match status" value="1"/>
</dbReference>
<dbReference type="GO" id="GO:0005524">
    <property type="term" value="F:ATP binding"/>
    <property type="evidence" value="ECO:0007669"/>
    <property type="project" value="UniProtKB-UniRule"/>
</dbReference>
<reference evidence="8" key="2">
    <citation type="journal article" date="2021" name="PeerJ">
        <title>Extensive microbial diversity within the chicken gut microbiome revealed by metagenomics and culture.</title>
        <authorList>
            <person name="Gilroy R."/>
            <person name="Ravi A."/>
            <person name="Getino M."/>
            <person name="Pursley I."/>
            <person name="Horton D.L."/>
            <person name="Alikhan N.F."/>
            <person name="Baker D."/>
            <person name="Gharbi K."/>
            <person name="Hall N."/>
            <person name="Watson M."/>
            <person name="Adriaenssens E.M."/>
            <person name="Foster-Nyarko E."/>
            <person name="Jarju S."/>
            <person name="Secka A."/>
            <person name="Antonio M."/>
            <person name="Oren A."/>
            <person name="Chaudhuri R.R."/>
            <person name="La Ragione R."/>
            <person name="Hildebrand F."/>
            <person name="Pallen M.J."/>
        </authorList>
    </citation>
    <scope>NUCLEOTIDE SEQUENCE</scope>
    <source>
        <strain evidence="8">10669</strain>
    </source>
</reference>
<organism evidence="8 9">
    <name type="scientific">Candidatus Spyradosoma merdigallinarum</name>
    <dbReference type="NCBI Taxonomy" id="2840950"/>
    <lineage>
        <taxon>Bacteria</taxon>
        <taxon>Pseudomonadati</taxon>
        <taxon>Verrucomicrobiota</taxon>
        <taxon>Opitutia</taxon>
        <taxon>Opitutia incertae sedis</taxon>
        <taxon>Candidatus Spyradosoma</taxon>
    </lineage>
</organism>
<sequence length="353" mass="36197">MDKTQILEALKTVTYPGLSRDIVSFGLVKSAEIAPDGAVSVEIAVTTSKPEIPEQLKTAAESALAAAGVPAEKISVKVGATVPAAPGAGTPPPRRIPGVRRVIAVASGKGGVGKSTVAVNLAAALAQVLEEDGVAPAAGSVGVLDCDIYGPSVPMMLGAHEQPTLRGEKIVPPEAHGIKALSLGMMLDEDTPVVWRGPVVGKAIRQFAEDADWGALEALVVDLPPGTGDAQITLVQTLALDGAVIVTTPQEVAVSVARRGARMFEKVNVPLVGVVENMSWFENPADGSREYIFGKGGGAKTAAALGTDLLGEIPVSAEIRSGGDAGTPIVLAAPHSVPAQIFRSVAREILRRF</sequence>
<comment type="caution">
    <text evidence="8">The sequence shown here is derived from an EMBL/GenBank/DDBJ whole genome shotgun (WGS) entry which is preliminary data.</text>
</comment>
<dbReference type="FunFam" id="3.40.50.300:FF:001278">
    <property type="entry name" value="Iron-sulfur cluster carrier protein"/>
    <property type="match status" value="1"/>
</dbReference>
<evidence type="ECO:0000256" key="2">
    <source>
        <dbReference type="ARBA" id="ARBA00022741"/>
    </source>
</evidence>
<dbReference type="Gene3D" id="3.30.300.130">
    <property type="entry name" value="Fe-S cluster assembly (FSCA)"/>
    <property type="match status" value="1"/>
</dbReference>
<feature type="domain" description="MIP18 family-like" evidence="7">
    <location>
        <begin position="3"/>
        <end position="76"/>
    </location>
</feature>
<evidence type="ECO:0000259" key="7">
    <source>
        <dbReference type="Pfam" id="PF01883"/>
    </source>
</evidence>
<dbReference type="PANTHER" id="PTHR42961">
    <property type="entry name" value="IRON-SULFUR PROTEIN NUBPL"/>
    <property type="match status" value="1"/>
</dbReference>
<dbReference type="InterPro" id="IPR034904">
    <property type="entry name" value="FSCA_dom_sf"/>
</dbReference>
<keyword evidence="6" id="KW-0378">Hydrolase</keyword>
<proteinExistence type="inferred from homology"/>
<dbReference type="GO" id="GO:0046872">
    <property type="term" value="F:metal ion binding"/>
    <property type="evidence" value="ECO:0007669"/>
    <property type="project" value="UniProtKB-KW"/>
</dbReference>
<dbReference type="GO" id="GO:0051539">
    <property type="term" value="F:4 iron, 4 sulfur cluster binding"/>
    <property type="evidence" value="ECO:0007669"/>
    <property type="project" value="TreeGrafter"/>
</dbReference>
<keyword evidence="1 6" id="KW-0479">Metal-binding</keyword>
<comment type="similarity">
    <text evidence="6">Belongs to the Mrp/NBP35 ATP-binding proteins family.</text>
</comment>
<dbReference type="InterPro" id="IPR027417">
    <property type="entry name" value="P-loop_NTPase"/>
</dbReference>
<dbReference type="InterPro" id="IPR044304">
    <property type="entry name" value="NUBPL-like"/>
</dbReference>
<dbReference type="EMBL" id="DVOG01000017">
    <property type="protein sequence ID" value="HIV03641.1"/>
    <property type="molecule type" value="Genomic_DNA"/>
</dbReference>
<evidence type="ECO:0000313" key="9">
    <source>
        <dbReference type="Proteomes" id="UP000886812"/>
    </source>
</evidence>
<dbReference type="Pfam" id="PF10609">
    <property type="entry name" value="ParA"/>
    <property type="match status" value="1"/>
</dbReference>
<keyword evidence="2 6" id="KW-0547">Nucleotide-binding</keyword>
<dbReference type="GO" id="GO:0016887">
    <property type="term" value="F:ATP hydrolysis activity"/>
    <property type="evidence" value="ECO:0007669"/>
    <property type="project" value="UniProtKB-UniRule"/>
</dbReference>
<evidence type="ECO:0000256" key="4">
    <source>
        <dbReference type="ARBA" id="ARBA00023004"/>
    </source>
</evidence>
<comment type="subunit">
    <text evidence="6">Homodimer.</text>
</comment>
<keyword evidence="5 6" id="KW-0411">Iron-sulfur</keyword>
<dbReference type="InterPro" id="IPR019591">
    <property type="entry name" value="Mrp/NBP35_ATP-bd"/>
</dbReference>
<name>A0A9D1T1E5_9BACT</name>
<gene>
    <name evidence="8" type="ORF">IAC75_00615</name>
</gene>
<dbReference type="AlphaFoldDB" id="A0A9D1T1E5"/>
<dbReference type="SUPFAM" id="SSF117916">
    <property type="entry name" value="Fe-S cluster assembly (FSCA) domain-like"/>
    <property type="match status" value="1"/>
</dbReference>
<keyword evidence="4 6" id="KW-0408">Iron</keyword>
<dbReference type="Proteomes" id="UP000886812">
    <property type="component" value="Unassembled WGS sequence"/>
</dbReference>
<evidence type="ECO:0000256" key="6">
    <source>
        <dbReference type="HAMAP-Rule" id="MF_02040"/>
    </source>
</evidence>
<dbReference type="Gene3D" id="3.40.50.300">
    <property type="entry name" value="P-loop containing nucleotide triphosphate hydrolases"/>
    <property type="match status" value="1"/>
</dbReference>
<protein>
    <recommendedName>
        <fullName evidence="6">Iron-sulfur cluster carrier protein</fullName>
    </recommendedName>
</protein>
<evidence type="ECO:0000313" key="8">
    <source>
        <dbReference type="EMBL" id="HIV03641.1"/>
    </source>
</evidence>
<dbReference type="PANTHER" id="PTHR42961:SF2">
    <property type="entry name" value="IRON-SULFUR PROTEIN NUBPL"/>
    <property type="match status" value="1"/>
</dbReference>
<evidence type="ECO:0000256" key="5">
    <source>
        <dbReference type="ARBA" id="ARBA00023014"/>
    </source>
</evidence>
<dbReference type="InterPro" id="IPR033756">
    <property type="entry name" value="YlxH/NBP35"/>
</dbReference>
<evidence type="ECO:0000256" key="3">
    <source>
        <dbReference type="ARBA" id="ARBA00022840"/>
    </source>
</evidence>
<keyword evidence="3 6" id="KW-0067">ATP-binding</keyword>
<dbReference type="GO" id="GO:0016226">
    <property type="term" value="P:iron-sulfur cluster assembly"/>
    <property type="evidence" value="ECO:0007669"/>
    <property type="project" value="InterPro"/>
</dbReference>